<dbReference type="InterPro" id="IPR034085">
    <property type="entry name" value="TOG"/>
</dbReference>
<dbReference type="Proteomes" id="UP000747399">
    <property type="component" value="Unassembled WGS sequence"/>
</dbReference>
<dbReference type="SMART" id="SM01349">
    <property type="entry name" value="TOG"/>
    <property type="match status" value="3"/>
</dbReference>
<keyword evidence="3" id="KW-0677">Repeat</keyword>
<keyword evidence="4" id="KW-0206">Cytoskeleton</keyword>
<dbReference type="Pfam" id="PF12348">
    <property type="entry name" value="CLASP_N"/>
    <property type="match status" value="1"/>
</dbReference>
<evidence type="ECO:0000259" key="7">
    <source>
        <dbReference type="SMART" id="SM01349"/>
    </source>
</evidence>
<evidence type="ECO:0000256" key="4">
    <source>
        <dbReference type="ARBA" id="ARBA00023212"/>
    </source>
</evidence>
<dbReference type="Pfam" id="PF21041">
    <property type="entry name" value="XMAP215_CLASP_TOG"/>
    <property type="match status" value="1"/>
</dbReference>
<feature type="region of interest" description="Disordered" evidence="6">
    <location>
        <begin position="1145"/>
        <end position="1165"/>
    </location>
</feature>
<organism evidence="8 9">
    <name type="scientific">Volvox africanus</name>
    <dbReference type="NCBI Taxonomy" id="51714"/>
    <lineage>
        <taxon>Eukaryota</taxon>
        <taxon>Viridiplantae</taxon>
        <taxon>Chlorophyta</taxon>
        <taxon>core chlorophytes</taxon>
        <taxon>Chlorophyceae</taxon>
        <taxon>CS clade</taxon>
        <taxon>Chlamydomonadales</taxon>
        <taxon>Volvocaceae</taxon>
        <taxon>Volvox</taxon>
    </lineage>
</organism>
<dbReference type="GO" id="GO:1902903">
    <property type="term" value="P:regulation of supramolecular fiber organization"/>
    <property type="evidence" value="ECO:0007669"/>
    <property type="project" value="UniProtKB-ARBA"/>
</dbReference>
<evidence type="ECO:0000256" key="5">
    <source>
        <dbReference type="PROSITE-ProRule" id="PRU00103"/>
    </source>
</evidence>
<dbReference type="GO" id="GO:0005881">
    <property type="term" value="C:cytoplasmic microtubule"/>
    <property type="evidence" value="ECO:0007669"/>
    <property type="project" value="TreeGrafter"/>
</dbReference>
<evidence type="ECO:0000256" key="6">
    <source>
        <dbReference type="SAM" id="MobiDB-lite"/>
    </source>
</evidence>
<keyword evidence="2" id="KW-0963">Cytoplasm</keyword>
<name>A0A8J4ARC0_9CHLO</name>
<dbReference type="EMBL" id="BNCO01000003">
    <property type="protein sequence ID" value="GIL46341.1"/>
    <property type="molecule type" value="Genomic_DNA"/>
</dbReference>
<feature type="domain" description="TOG" evidence="7">
    <location>
        <begin position="35"/>
        <end position="263"/>
    </location>
</feature>
<dbReference type="GO" id="GO:0031110">
    <property type="term" value="P:regulation of microtubule polymerization or depolymerization"/>
    <property type="evidence" value="ECO:0007669"/>
    <property type="project" value="UniProtKB-ARBA"/>
</dbReference>
<dbReference type="Gene3D" id="1.25.10.10">
    <property type="entry name" value="Leucine-rich Repeat Variant"/>
    <property type="match status" value="4"/>
</dbReference>
<keyword evidence="9" id="KW-1185">Reference proteome</keyword>
<dbReference type="InterPro" id="IPR021133">
    <property type="entry name" value="HEAT_type_2"/>
</dbReference>
<dbReference type="InterPro" id="IPR048491">
    <property type="entry name" value="XMAP215_CLASP_TOG"/>
</dbReference>
<accession>A0A8J4ARC0</accession>
<dbReference type="InterPro" id="IPR011989">
    <property type="entry name" value="ARM-like"/>
</dbReference>
<feature type="domain" description="TOG" evidence="7">
    <location>
        <begin position="754"/>
        <end position="990"/>
    </location>
</feature>
<protein>
    <recommendedName>
        <fullName evidence="7">TOG domain-containing protein</fullName>
    </recommendedName>
</protein>
<evidence type="ECO:0000313" key="9">
    <source>
        <dbReference type="Proteomes" id="UP000747399"/>
    </source>
</evidence>
<reference evidence="8" key="1">
    <citation type="journal article" date="2021" name="Proc. Natl. Acad. Sci. U.S.A.">
        <title>Three genomes in the algal genus Volvox reveal the fate of a haploid sex-determining region after a transition to homothallism.</title>
        <authorList>
            <person name="Yamamoto K."/>
            <person name="Hamaji T."/>
            <person name="Kawai-Toyooka H."/>
            <person name="Matsuzaki R."/>
            <person name="Takahashi F."/>
            <person name="Nishimura Y."/>
            <person name="Kawachi M."/>
            <person name="Noguchi H."/>
            <person name="Minakuchi Y."/>
            <person name="Umen J.G."/>
            <person name="Toyoda A."/>
            <person name="Nozaki H."/>
        </authorList>
    </citation>
    <scope>NUCLEOTIDE SEQUENCE</scope>
    <source>
        <strain evidence="8">NIES-3780</strain>
    </source>
</reference>
<evidence type="ECO:0000256" key="2">
    <source>
        <dbReference type="ARBA" id="ARBA00022490"/>
    </source>
</evidence>
<dbReference type="Pfam" id="PF21040">
    <property type="entry name" value="CEP104-like_TOG"/>
    <property type="match status" value="1"/>
</dbReference>
<gene>
    <name evidence="8" type="ORF">Vafri_3350</name>
</gene>
<dbReference type="GO" id="GO:0000226">
    <property type="term" value="P:microtubule cytoskeleton organization"/>
    <property type="evidence" value="ECO:0007669"/>
    <property type="project" value="TreeGrafter"/>
</dbReference>
<comment type="subcellular location">
    <subcellularLocation>
        <location evidence="1">Cytoplasm</location>
        <location evidence="1">Cytoskeleton</location>
    </subcellularLocation>
</comment>
<dbReference type="PROSITE" id="PS50077">
    <property type="entry name" value="HEAT_REPEAT"/>
    <property type="match status" value="1"/>
</dbReference>
<evidence type="ECO:0000256" key="1">
    <source>
        <dbReference type="ARBA" id="ARBA00004245"/>
    </source>
</evidence>
<feature type="repeat" description="HEAT" evidence="5">
    <location>
        <begin position="120"/>
        <end position="158"/>
    </location>
</feature>
<dbReference type="InterPro" id="IPR016024">
    <property type="entry name" value="ARM-type_fold"/>
</dbReference>
<comment type="caution">
    <text evidence="8">The sequence shown here is derived from an EMBL/GenBank/DDBJ whole genome shotgun (WGS) entry which is preliminary data.</text>
</comment>
<feature type="non-terminal residue" evidence="8">
    <location>
        <position position="1"/>
    </location>
</feature>
<dbReference type="PANTHER" id="PTHR21567">
    <property type="entry name" value="CLASP"/>
    <property type="match status" value="1"/>
</dbReference>
<proteinExistence type="predicted"/>
<evidence type="ECO:0000313" key="8">
    <source>
        <dbReference type="EMBL" id="GIL46341.1"/>
    </source>
</evidence>
<dbReference type="InterPro" id="IPR024395">
    <property type="entry name" value="CLASP_N_dom"/>
</dbReference>
<sequence length="1449" mass="155056">NLSLSWALNPLFCKLQLSNHFVCTHGHGLRGSSANMSGSVWNHIKEDLQSSSKHKLSGLEVLEALLKRTTLGKTEFAELIDLSPSLLSDANSKVTLQALEILATAVSSVDAPVSSYAGALVPFVAERLGDSRQTVREQALHLLTVLFKTLKPELVLDKLAHLWNHKSWKVKQGLLEVLAEAVSGAGASFLGDRDQNNAVLKQVVRMMEEPEMIVREAALGCLAEIHRQAPGAVLSTVQASNLRPVQQKEVLARLGVAYGAADNNGLDVGGKRNHGPMGTFTSDASTACSSGGCYLTPDLTTPVVLDGGSGGGQVAVADAPSNWATDTRRQTAVAPGPSQPTMSASVKRGGFKDGGGVTFDGELPLATPIPITSERDLRMELEVATATLAQAPNADWQARMSAMQRVEGLVLGGAVDWECFHEALKGLAQALSQQFKERRSTIARQACHLIGVLARVLGPRFEPHVLALLPTLFGVLVITVAVMSESADVGLRDILRHCQTARLLQAISDGVCKEKNPKTRQFCASYIVQILENWDVGVWSRQLESVEAAIRAAAQDSLADTRQLARNAMALYYGAQPDRAQAFLKRLDNSLQDKLAVGLVGAKPAKSAAATSSRQSLTAAIAAKKMMSRQCDAAADAADASVQACVATLRRPRTSVAQSDLPQRIPLPVTPAVRHVVESSAAIRLPVTQTPEQPPNRGSAVPAASALLHARSAASSQQDRGVVSTDSGSAVPAGPGGLFPLTRIVSSILGGLRTWSDKVDALSALTTHVLASTPNGAVAPGGNFDVTSLQQAGLVAEPEKVLQALVRLRDVIMETLEDSHQKVLEAALLLMRQVVLHYGRVMEGQLDRLLPLLFNKGGENKETARALCCDVLDECGRSYRPEILVPALAKCLDVVKVPRGKQTTLEFFKAHLDQWGAINPTHLKHWLLRLAPLLDDRHSELRKRAADVLDALLATAWAREPVTHLAYQHNSPDVAPLRRYLAGLQSGGPSSHLTGGSWSDSGVGTAQLQHVGATGMAVYGAPISAASDSRWQVSSAAVAAPVRQPVLQQQLAPTLGSSYERGKSILSWPESSGAVRQTWPGSPSQLPATSSAVTGYRVAGAAGAQPTQRGQVQPSTLCARPLIAAGQGPTASTASLPGTAPICSTTQYVHPGSPSPGPRRPLQVPNDLNAQLTFLARMVDAARAAVSNGQGQSGGATPAVSKDQQIAAMEDLADAIQQCSKDVWVRTFPLLMVEISSWIQQPTCGVRTWAFWLLKELLLRQPHLFTDNNLESQLNLLLQGCGDPHRDVVMTAGQALQILLSICNERHAIVLLQQLLQRERESHLRTRDKGARVVAVLDGARQMITRLERSELQRISFQPQPETRITLLEALVPNLSDPETCVRRSAVLTSAGIWHRLGHAVRDVLQVLAAPSFNLLCIYYLKLHGIAVDAGQQDVSQHPLIQGDSGGWE</sequence>
<evidence type="ECO:0000256" key="3">
    <source>
        <dbReference type="ARBA" id="ARBA00022737"/>
    </source>
</evidence>
<dbReference type="GO" id="GO:0008017">
    <property type="term" value="F:microtubule binding"/>
    <property type="evidence" value="ECO:0007669"/>
    <property type="project" value="TreeGrafter"/>
</dbReference>
<feature type="domain" description="TOG" evidence="7">
    <location>
        <begin position="370"/>
        <end position="608"/>
    </location>
</feature>
<dbReference type="SUPFAM" id="SSF48371">
    <property type="entry name" value="ARM repeat"/>
    <property type="match status" value="2"/>
</dbReference>
<dbReference type="PANTHER" id="PTHR21567:SF9">
    <property type="entry name" value="CLIP-ASSOCIATING PROTEIN"/>
    <property type="match status" value="1"/>
</dbReference>